<feature type="transmembrane region" description="Helical" evidence="9">
    <location>
        <begin position="733"/>
        <end position="753"/>
    </location>
</feature>
<dbReference type="Pfam" id="PF12795">
    <property type="entry name" value="MscS_porin"/>
    <property type="match status" value="1"/>
</dbReference>
<dbReference type="InterPro" id="IPR049278">
    <property type="entry name" value="MS_channel_C"/>
</dbReference>
<dbReference type="PANTHER" id="PTHR30347">
    <property type="entry name" value="POTASSIUM CHANNEL RELATED"/>
    <property type="match status" value="1"/>
</dbReference>
<feature type="transmembrane region" description="Helical" evidence="9">
    <location>
        <begin position="579"/>
        <end position="599"/>
    </location>
</feature>
<feature type="coiled-coil region" evidence="7">
    <location>
        <begin position="210"/>
        <end position="237"/>
    </location>
</feature>
<dbReference type="InterPro" id="IPR049142">
    <property type="entry name" value="MS_channel_1st"/>
</dbReference>
<proteinExistence type="inferred from homology"/>
<feature type="domain" description="Mechanosensitive ion channel MscS C-terminal" evidence="13">
    <location>
        <begin position="1083"/>
        <end position="1165"/>
    </location>
</feature>
<feature type="compositionally biased region" description="Basic and acidic residues" evidence="8">
    <location>
        <begin position="120"/>
        <end position="139"/>
    </location>
</feature>
<keyword evidence="16" id="KW-1185">Reference proteome</keyword>
<feature type="domain" description="Mechanosensitive ion channel inner membrane" evidence="11">
    <location>
        <begin position="588"/>
        <end position="909"/>
    </location>
</feature>
<dbReference type="AlphaFoldDB" id="A0A517M287"/>
<feature type="transmembrane region" description="Helical" evidence="9">
    <location>
        <begin position="812"/>
        <end position="830"/>
    </location>
</feature>
<evidence type="ECO:0000256" key="3">
    <source>
        <dbReference type="ARBA" id="ARBA00022475"/>
    </source>
</evidence>
<evidence type="ECO:0000256" key="1">
    <source>
        <dbReference type="ARBA" id="ARBA00004651"/>
    </source>
</evidence>
<evidence type="ECO:0000259" key="12">
    <source>
        <dbReference type="Pfam" id="PF12795"/>
    </source>
</evidence>
<dbReference type="Pfam" id="PF21088">
    <property type="entry name" value="MS_channel_1st"/>
    <property type="match status" value="1"/>
</dbReference>
<feature type="coiled-coil region" evidence="7">
    <location>
        <begin position="383"/>
        <end position="417"/>
    </location>
</feature>
<evidence type="ECO:0000256" key="9">
    <source>
        <dbReference type="SAM" id="Phobius"/>
    </source>
</evidence>
<dbReference type="KEGG" id="ruv:EC9_31820"/>
<organism evidence="15 16">
    <name type="scientific">Rosistilla ulvae</name>
    <dbReference type="NCBI Taxonomy" id="1930277"/>
    <lineage>
        <taxon>Bacteria</taxon>
        <taxon>Pseudomonadati</taxon>
        <taxon>Planctomycetota</taxon>
        <taxon>Planctomycetia</taxon>
        <taxon>Pirellulales</taxon>
        <taxon>Pirellulaceae</taxon>
        <taxon>Rosistilla</taxon>
    </lineage>
</organism>
<dbReference type="Gene3D" id="1.10.287.1260">
    <property type="match status" value="1"/>
</dbReference>
<comment type="subcellular location">
    <subcellularLocation>
        <location evidence="1">Cell membrane</location>
        <topology evidence="1">Multi-pass membrane protein</topology>
    </subcellularLocation>
</comment>
<keyword evidence="7" id="KW-0175">Coiled coil</keyword>
<keyword evidence="3" id="KW-1003">Cell membrane</keyword>
<dbReference type="SUPFAM" id="SSF50182">
    <property type="entry name" value="Sm-like ribonucleoproteins"/>
    <property type="match status" value="1"/>
</dbReference>
<dbReference type="InterPro" id="IPR010920">
    <property type="entry name" value="LSM_dom_sf"/>
</dbReference>
<feature type="transmembrane region" description="Helical" evidence="9">
    <location>
        <begin position="704"/>
        <end position="721"/>
    </location>
</feature>
<feature type="transmembrane region" description="Helical" evidence="9">
    <location>
        <begin position="777"/>
        <end position="800"/>
    </location>
</feature>
<feature type="transmembrane region" description="Helical" evidence="9">
    <location>
        <begin position="877"/>
        <end position="901"/>
    </location>
</feature>
<dbReference type="InterPro" id="IPR024393">
    <property type="entry name" value="MscS_porin"/>
</dbReference>
<dbReference type="InterPro" id="IPR011014">
    <property type="entry name" value="MscS_channel_TM-2"/>
</dbReference>
<feature type="coiled-coil region" evidence="7">
    <location>
        <begin position="152"/>
        <end position="179"/>
    </location>
</feature>
<feature type="domain" description="Mechanosensitive ion channel transmembrane helices 2/3" evidence="14">
    <location>
        <begin position="967"/>
        <end position="1007"/>
    </location>
</feature>
<gene>
    <name evidence="15" type="primary">mscK_2</name>
    <name evidence="15" type="ORF">EC9_31820</name>
</gene>
<evidence type="ECO:0000256" key="8">
    <source>
        <dbReference type="SAM" id="MobiDB-lite"/>
    </source>
</evidence>
<sequence>MMEYVRNRIVDASEKTLGLVRKPPRRVAVRRFVSEKPHVETGLRNKQTFQPMGSNEAADGIGSCSRSRTVWLSHRFIFASLMLVVAVATYGTAQDAQPPAAAPAASAAPIAASASGETPHLPKVEAIKRRRDEIDQSKDLDDEARTALLATIDETLQKMTETEAAATRLEALKQAAKNAPEATAAAEQALDQAEAAGAPDPEFFGSPDELQAAKLAADQAVADARQQRQELEAARSTRSERLTALPQLLSDTRELLNARLQAPAPKATEQALPFSTQAQQWLQMASIGLLQQQLAVYQQEKTTFELERPLMEARIKLAKLEEQRLQARATEIAKRFAEDRVLKVRRRILEFEEQIAKTPLADGELTIETRDIASSWQSVVQGQADVEAELAELSRESDKLKLEYESINAQVEKELENDSGLSSAMGLMLQQKRASLPNQTNLRRQMVQTNDELDDMRSLLTEIGLVRESISRQTSSHMEGNERTASDYKVLERLLEQIEQDANNYRNTLLNKSVEQQDYMKSIHRFETMIAGRVLWFRSAERLGWDDFPLAWRAFQGLVYPANLRSVVNALWEEAQENIFLTVTWGACLLMLLFAGPRLRRRLQDLGADANRGTSVDMKPTWSAILTTLVLALLLPLALAIPGWQLAYADKFPSYVEATGYGLLFAAMFVAPLELIRQVVRPGGLARAHFGWSDRSATTSRMHLRWYMDLALPFVFVWALLTHCGNVRWETSLGRLVFFVLMLQTAWFVRGIMHPKTGALSLWLLEHRDGWIDRLRVVWHTAFSCTPLLLGLMSLAGYTYSANQLAHQLYKTLMLAVALILVGGVMRRWAILNRRAMAIQQVRDRMAASETADRSPIELTEIPEVNIREASAQTMRLISTTLTVAGLFGFAWIWTSVLPAVDYLDRFTIIPASNPGGDPLTIGDIVIVAPLIALTFIAVRNLPGLLETTLLQRLPLDNAARYAIKTLSSYVMLAAGIMLAARSVGVRWESIQWLVAALGVGLGFGLQEIFANFISGIILLFEQPLRVGDVVTIDGTTGAVSKIRMRATTVINWDRQELIIPNKDLITGRLVNWTLSDTTNRLVVNVGVAYGTNTEHACEVLRRICDDHPNISKDPSPVITFEGFGDSTLDLVIRCYLASLDNRLSTVHELHTNIHNEFNAAGIEISFPQRDLHLRSFPKELLTGAQSTSGENGMPIRERAK</sequence>
<evidence type="ECO:0000259" key="11">
    <source>
        <dbReference type="Pfam" id="PF12794"/>
    </source>
</evidence>
<evidence type="ECO:0000256" key="2">
    <source>
        <dbReference type="ARBA" id="ARBA00008017"/>
    </source>
</evidence>
<dbReference type="SUPFAM" id="SSF82689">
    <property type="entry name" value="Mechanosensitive channel protein MscS (YggB), C-terminal domain"/>
    <property type="match status" value="1"/>
</dbReference>
<feature type="domain" description="Mechanosensitive ion channel MscS" evidence="10">
    <location>
        <begin position="1009"/>
        <end position="1074"/>
    </location>
</feature>
<dbReference type="InterPro" id="IPR025692">
    <property type="entry name" value="MscS_IM_dom1"/>
</dbReference>
<dbReference type="Gene3D" id="2.30.30.60">
    <property type="match status" value="1"/>
</dbReference>
<feature type="compositionally biased region" description="Low complexity" evidence="8">
    <location>
        <begin position="179"/>
        <end position="198"/>
    </location>
</feature>
<dbReference type="GO" id="GO:0005886">
    <property type="term" value="C:plasma membrane"/>
    <property type="evidence" value="ECO:0007669"/>
    <property type="project" value="UniProtKB-SubCell"/>
</dbReference>
<keyword evidence="6 9" id="KW-0472">Membrane</keyword>
<feature type="transmembrane region" description="Helical" evidence="9">
    <location>
        <begin position="661"/>
        <end position="680"/>
    </location>
</feature>
<evidence type="ECO:0000259" key="10">
    <source>
        <dbReference type="Pfam" id="PF00924"/>
    </source>
</evidence>
<feature type="transmembrane region" description="Helical" evidence="9">
    <location>
        <begin position="620"/>
        <end position="641"/>
    </location>
</feature>
<feature type="domain" description="Mechanosensitive ion channel MscS porin" evidence="12">
    <location>
        <begin position="132"/>
        <end position="343"/>
    </location>
</feature>
<evidence type="ECO:0000259" key="14">
    <source>
        <dbReference type="Pfam" id="PF21088"/>
    </source>
</evidence>
<feature type="region of interest" description="Disordered" evidence="8">
    <location>
        <begin position="110"/>
        <end position="139"/>
    </location>
</feature>
<evidence type="ECO:0000256" key="4">
    <source>
        <dbReference type="ARBA" id="ARBA00022692"/>
    </source>
</evidence>
<feature type="region of interest" description="Disordered" evidence="8">
    <location>
        <begin position="179"/>
        <end position="206"/>
    </location>
</feature>
<feature type="transmembrane region" description="Helical" evidence="9">
    <location>
        <begin position="921"/>
        <end position="942"/>
    </location>
</feature>
<evidence type="ECO:0000313" key="15">
    <source>
        <dbReference type="EMBL" id="QDS88986.1"/>
    </source>
</evidence>
<feature type="coiled-coil region" evidence="7">
    <location>
        <begin position="310"/>
        <end position="354"/>
    </location>
</feature>
<keyword evidence="5 9" id="KW-1133">Transmembrane helix</keyword>
<keyword evidence="4 9" id="KW-0812">Transmembrane</keyword>
<dbReference type="Gene3D" id="3.30.70.100">
    <property type="match status" value="1"/>
</dbReference>
<comment type="similarity">
    <text evidence="2">Belongs to the MscS (TC 1.A.23) family.</text>
</comment>
<dbReference type="GO" id="GO:0008381">
    <property type="term" value="F:mechanosensitive monoatomic ion channel activity"/>
    <property type="evidence" value="ECO:0007669"/>
    <property type="project" value="UniProtKB-ARBA"/>
</dbReference>
<dbReference type="InterPro" id="IPR011066">
    <property type="entry name" value="MscS_channel_C_sf"/>
</dbReference>
<evidence type="ECO:0000256" key="6">
    <source>
        <dbReference type="ARBA" id="ARBA00023136"/>
    </source>
</evidence>
<dbReference type="InterPro" id="IPR023408">
    <property type="entry name" value="MscS_beta-dom_sf"/>
</dbReference>
<evidence type="ECO:0000256" key="7">
    <source>
        <dbReference type="SAM" id="Coils"/>
    </source>
</evidence>
<feature type="coiled-coil region" evidence="7">
    <location>
        <begin position="481"/>
        <end position="515"/>
    </location>
</feature>
<dbReference type="Pfam" id="PF12794">
    <property type="entry name" value="MscS_TM"/>
    <property type="match status" value="1"/>
</dbReference>
<reference evidence="15 16" key="1">
    <citation type="submission" date="2019-02" db="EMBL/GenBank/DDBJ databases">
        <title>Deep-cultivation of Planctomycetes and their phenomic and genomic characterization uncovers novel biology.</title>
        <authorList>
            <person name="Wiegand S."/>
            <person name="Jogler M."/>
            <person name="Boedeker C."/>
            <person name="Pinto D."/>
            <person name="Vollmers J."/>
            <person name="Rivas-Marin E."/>
            <person name="Kohn T."/>
            <person name="Peeters S.H."/>
            <person name="Heuer A."/>
            <person name="Rast P."/>
            <person name="Oberbeckmann S."/>
            <person name="Bunk B."/>
            <person name="Jeske O."/>
            <person name="Meyerdierks A."/>
            <person name="Storesund J.E."/>
            <person name="Kallscheuer N."/>
            <person name="Luecker S."/>
            <person name="Lage O.M."/>
            <person name="Pohl T."/>
            <person name="Merkel B.J."/>
            <person name="Hornburger P."/>
            <person name="Mueller R.-W."/>
            <person name="Bruemmer F."/>
            <person name="Labrenz M."/>
            <person name="Spormann A.M."/>
            <person name="Op den Camp H."/>
            <person name="Overmann J."/>
            <person name="Amann R."/>
            <person name="Jetten M.S.M."/>
            <person name="Mascher T."/>
            <person name="Medema M.H."/>
            <person name="Devos D.P."/>
            <person name="Kaster A.-K."/>
            <person name="Ovreas L."/>
            <person name="Rohde M."/>
            <person name="Galperin M.Y."/>
            <person name="Jogler C."/>
        </authorList>
    </citation>
    <scope>NUCLEOTIDE SEQUENCE [LARGE SCALE GENOMIC DNA]</scope>
    <source>
        <strain evidence="15 16">EC9</strain>
    </source>
</reference>
<accession>A0A517M287</accession>
<dbReference type="EMBL" id="CP036261">
    <property type="protein sequence ID" value="QDS88986.1"/>
    <property type="molecule type" value="Genomic_DNA"/>
</dbReference>
<dbReference type="Pfam" id="PF21082">
    <property type="entry name" value="MS_channel_3rd"/>
    <property type="match status" value="1"/>
</dbReference>
<dbReference type="PANTHER" id="PTHR30347:SF1">
    <property type="entry name" value="MECHANOSENSITIVE CHANNEL MSCK"/>
    <property type="match status" value="1"/>
</dbReference>
<evidence type="ECO:0000259" key="13">
    <source>
        <dbReference type="Pfam" id="PF21082"/>
    </source>
</evidence>
<dbReference type="InterPro" id="IPR052702">
    <property type="entry name" value="MscS-like_channel"/>
</dbReference>
<feature type="transmembrane region" description="Helical" evidence="9">
    <location>
        <begin position="993"/>
        <end position="1021"/>
    </location>
</feature>
<evidence type="ECO:0000256" key="5">
    <source>
        <dbReference type="ARBA" id="ARBA00022989"/>
    </source>
</evidence>
<dbReference type="Proteomes" id="UP000319557">
    <property type="component" value="Chromosome"/>
</dbReference>
<protein>
    <submittedName>
        <fullName evidence="15">Mechanosensitive channel MscK</fullName>
    </submittedName>
</protein>
<evidence type="ECO:0000313" key="16">
    <source>
        <dbReference type="Proteomes" id="UP000319557"/>
    </source>
</evidence>
<name>A0A517M287_9BACT</name>
<dbReference type="InterPro" id="IPR006685">
    <property type="entry name" value="MscS_channel_2nd"/>
</dbReference>
<feature type="transmembrane region" description="Helical" evidence="9">
    <location>
        <begin position="76"/>
        <end position="93"/>
    </location>
</feature>
<feature type="transmembrane region" description="Helical" evidence="9">
    <location>
        <begin position="962"/>
        <end position="981"/>
    </location>
</feature>
<dbReference type="SUPFAM" id="SSF82861">
    <property type="entry name" value="Mechanosensitive channel protein MscS (YggB), transmembrane region"/>
    <property type="match status" value="1"/>
</dbReference>
<dbReference type="Pfam" id="PF00924">
    <property type="entry name" value="MS_channel_2nd"/>
    <property type="match status" value="1"/>
</dbReference>